<keyword evidence="5 18" id="KW-0812">Transmembrane</keyword>
<feature type="transmembrane region" description="Helical" evidence="18">
    <location>
        <begin position="38"/>
        <end position="59"/>
    </location>
</feature>
<evidence type="ECO:0000256" key="7">
    <source>
        <dbReference type="ARBA" id="ARBA00022984"/>
    </source>
</evidence>
<dbReference type="eggNOG" id="COG0772">
    <property type="taxonomic scope" value="Bacteria"/>
</dbReference>
<feature type="transmembrane region" description="Helical" evidence="18">
    <location>
        <begin position="188"/>
        <end position="204"/>
    </location>
</feature>
<feature type="transmembrane region" description="Helical" evidence="18">
    <location>
        <begin position="71"/>
        <end position="91"/>
    </location>
</feature>
<feature type="transmembrane region" description="Helical" evidence="18">
    <location>
        <begin position="211"/>
        <end position="228"/>
    </location>
</feature>
<evidence type="ECO:0000256" key="14">
    <source>
        <dbReference type="ARBA" id="ARBA00041418"/>
    </source>
</evidence>
<dbReference type="PANTHER" id="PTHR30474:SF2">
    <property type="entry name" value="PEPTIDOGLYCAN GLYCOSYLTRANSFERASE FTSW-RELATED"/>
    <property type="match status" value="1"/>
</dbReference>
<evidence type="ECO:0000313" key="20">
    <source>
        <dbReference type="Proteomes" id="UP000006408"/>
    </source>
</evidence>
<dbReference type="EMBL" id="ABYS02000004">
    <property type="protein sequence ID" value="EEP21221.1"/>
    <property type="molecule type" value="Genomic_DNA"/>
</dbReference>
<evidence type="ECO:0000256" key="17">
    <source>
        <dbReference type="ARBA" id="ARBA00049966"/>
    </source>
</evidence>
<dbReference type="GO" id="GO:0008955">
    <property type="term" value="F:peptidoglycan glycosyltransferase activity"/>
    <property type="evidence" value="ECO:0007669"/>
    <property type="project" value="UniProtKB-EC"/>
</dbReference>
<evidence type="ECO:0000313" key="19">
    <source>
        <dbReference type="EMBL" id="EEP21221.1"/>
    </source>
</evidence>
<dbReference type="Proteomes" id="UP000006408">
    <property type="component" value="Unassembled WGS sequence"/>
</dbReference>
<dbReference type="PATRIC" id="fig|518635.7.peg.527"/>
<reference evidence="19" key="1">
    <citation type="submission" date="2009-04" db="EMBL/GenBank/DDBJ databases">
        <authorList>
            <person name="Weinstock G."/>
            <person name="Sodergren E."/>
            <person name="Clifton S."/>
            <person name="Fulton L."/>
            <person name="Fulton B."/>
            <person name="Courtney L."/>
            <person name="Fronick C."/>
            <person name="Harrison M."/>
            <person name="Strong C."/>
            <person name="Farmer C."/>
            <person name="Delahaunty K."/>
            <person name="Markovic C."/>
            <person name="Hall O."/>
            <person name="Minx P."/>
            <person name="Tomlinson C."/>
            <person name="Mitreva M."/>
            <person name="Nelson J."/>
            <person name="Hou S."/>
            <person name="Wollam A."/>
            <person name="Pepin K.H."/>
            <person name="Johnson M."/>
            <person name="Bhonagiri V."/>
            <person name="Nash W.E."/>
            <person name="Warren W."/>
            <person name="Chinwalla A."/>
            <person name="Mardis E.R."/>
            <person name="Wilson R.K."/>
        </authorList>
    </citation>
    <scope>NUCLEOTIDE SEQUENCE [LARGE SCALE GENOMIC DNA]</scope>
    <source>
        <strain evidence="19">DSM 20098</strain>
    </source>
</reference>
<comment type="caution">
    <text evidence="19">The sequence shown here is derived from an EMBL/GenBank/DDBJ whole genome shotgun (WGS) entry which is preliminary data.</text>
</comment>
<dbReference type="GO" id="GO:0008360">
    <property type="term" value="P:regulation of cell shape"/>
    <property type="evidence" value="ECO:0007669"/>
    <property type="project" value="UniProtKB-KW"/>
</dbReference>
<dbReference type="InterPro" id="IPR018365">
    <property type="entry name" value="Cell_cycle_FtsW-rel_CS"/>
</dbReference>
<dbReference type="InterPro" id="IPR001182">
    <property type="entry name" value="FtsW/RodA"/>
</dbReference>
<organism evidence="19 20">
    <name type="scientific">Bifidobacterium angulatum DSM 20098 = JCM 7096</name>
    <dbReference type="NCBI Taxonomy" id="518635"/>
    <lineage>
        <taxon>Bacteria</taxon>
        <taxon>Bacillati</taxon>
        <taxon>Actinomycetota</taxon>
        <taxon>Actinomycetes</taxon>
        <taxon>Bifidobacteriales</taxon>
        <taxon>Bifidobacteriaceae</taxon>
        <taxon>Bifidobacterium</taxon>
    </lineage>
</organism>
<keyword evidence="6" id="KW-0133">Cell shape</keyword>
<dbReference type="GO" id="GO:0005886">
    <property type="term" value="C:plasma membrane"/>
    <property type="evidence" value="ECO:0007669"/>
    <property type="project" value="TreeGrafter"/>
</dbReference>
<dbReference type="AlphaFoldDB" id="C4FE40"/>
<keyword evidence="8 18" id="KW-1133">Transmembrane helix</keyword>
<evidence type="ECO:0000256" key="6">
    <source>
        <dbReference type="ARBA" id="ARBA00022960"/>
    </source>
</evidence>
<feature type="transmembrane region" description="Helical" evidence="18">
    <location>
        <begin position="140"/>
        <end position="157"/>
    </location>
</feature>
<sequence>MDFFDSNTAKTGVDNAKRQGFGINSLFNPLWCYHGFRMAVLGLSVFGVIMVFSSSAVTAASAGKSPFVSSMSQGVFCVIGLATGIFCSFVPVNWYRKLGFFAVLGSGLLQALTLSSLGVGQYGNNGWIQLGPVTLQPAEFVKFALCIWLPSALSVANKRYKDKGILVYIPSGIVYIALLVLILAGKDLGTALIVVFIGLVAFLTSGFPGKWMLGMIGGLGAVVLMLVMTSRNRLDRILAAYSTCSAEDAQGICYQSTHARYAIASGGLFGVGLGNSREKWNYLPAAHNDFIFAIIGEETGFIGAAMVILVFMVLGWCLVFSAIQVRQSYSSVVLMCIATWLVGQAMVNIGVVVGVFPVFGVPMPFVSAGGSSMIMCLMISGVAISMMRQQPQVKAASQRV</sequence>
<evidence type="ECO:0000256" key="9">
    <source>
        <dbReference type="ARBA" id="ARBA00023136"/>
    </source>
</evidence>
<dbReference type="Pfam" id="PF01098">
    <property type="entry name" value="FTSW_RODA_SPOVE"/>
    <property type="match status" value="1"/>
</dbReference>
<comment type="similarity">
    <text evidence="12">Belongs to the SEDS family. FtsW subfamily.</text>
</comment>
<comment type="catalytic activity">
    <reaction evidence="16">
        <text>[GlcNAc-(1-&gt;4)-Mur2Ac(oyl-L-Ala-gamma-D-Glu-L-Lys-D-Ala-D-Ala)](n)-di-trans,octa-cis-undecaprenyl diphosphate + beta-D-GlcNAc-(1-&gt;4)-Mur2Ac(oyl-L-Ala-gamma-D-Glu-L-Lys-D-Ala-D-Ala)-di-trans,octa-cis-undecaprenyl diphosphate = [GlcNAc-(1-&gt;4)-Mur2Ac(oyl-L-Ala-gamma-D-Glu-L-Lys-D-Ala-D-Ala)](n+1)-di-trans,octa-cis-undecaprenyl diphosphate + di-trans,octa-cis-undecaprenyl diphosphate + H(+)</text>
        <dbReference type="Rhea" id="RHEA:23708"/>
        <dbReference type="Rhea" id="RHEA-COMP:9602"/>
        <dbReference type="Rhea" id="RHEA-COMP:9603"/>
        <dbReference type="ChEBI" id="CHEBI:15378"/>
        <dbReference type="ChEBI" id="CHEBI:58405"/>
        <dbReference type="ChEBI" id="CHEBI:60033"/>
        <dbReference type="ChEBI" id="CHEBI:78435"/>
        <dbReference type="EC" id="2.4.99.28"/>
    </reaction>
</comment>
<feature type="transmembrane region" description="Helical" evidence="18">
    <location>
        <begin position="164"/>
        <end position="182"/>
    </location>
</feature>
<evidence type="ECO:0000256" key="5">
    <source>
        <dbReference type="ARBA" id="ARBA00022692"/>
    </source>
</evidence>
<comment type="pathway">
    <text evidence="2">Cell wall biogenesis; peptidoglycan biosynthesis.</text>
</comment>
<evidence type="ECO:0000256" key="2">
    <source>
        <dbReference type="ARBA" id="ARBA00004752"/>
    </source>
</evidence>
<keyword evidence="7" id="KW-0573">Peptidoglycan synthesis</keyword>
<proteinExistence type="inferred from homology"/>
<name>C4FE40_9BIFI</name>
<evidence type="ECO:0000256" key="11">
    <source>
        <dbReference type="ARBA" id="ARBA00033270"/>
    </source>
</evidence>
<protein>
    <recommendedName>
        <fullName evidence="13">Probable peptidoglycan glycosyltransferase FtsW</fullName>
        <ecNumber evidence="15">2.4.99.28</ecNumber>
    </recommendedName>
    <alternativeName>
        <fullName evidence="14">Cell division protein FtsW</fullName>
    </alternativeName>
    <alternativeName>
        <fullName evidence="11">Cell wall polymerase</fullName>
    </alternativeName>
    <alternativeName>
        <fullName evidence="10">Peptidoglycan polymerase</fullName>
    </alternativeName>
</protein>
<dbReference type="GO" id="GO:0015648">
    <property type="term" value="F:lipid-linked peptidoglycan transporter activity"/>
    <property type="evidence" value="ECO:0007669"/>
    <property type="project" value="TreeGrafter"/>
</dbReference>
<evidence type="ECO:0000256" key="1">
    <source>
        <dbReference type="ARBA" id="ARBA00004141"/>
    </source>
</evidence>
<evidence type="ECO:0000256" key="10">
    <source>
        <dbReference type="ARBA" id="ARBA00032370"/>
    </source>
</evidence>
<evidence type="ECO:0000256" key="4">
    <source>
        <dbReference type="ARBA" id="ARBA00022679"/>
    </source>
</evidence>
<keyword evidence="20" id="KW-1185">Reference proteome</keyword>
<evidence type="ECO:0000256" key="3">
    <source>
        <dbReference type="ARBA" id="ARBA00022676"/>
    </source>
</evidence>
<dbReference type="GeneID" id="42864858"/>
<feature type="transmembrane region" description="Helical" evidence="18">
    <location>
        <begin position="300"/>
        <end position="320"/>
    </location>
</feature>
<evidence type="ECO:0000256" key="13">
    <source>
        <dbReference type="ARBA" id="ARBA00041185"/>
    </source>
</evidence>
<keyword evidence="19" id="KW-0131">Cell cycle</keyword>
<accession>C4FE40</accession>
<dbReference type="PROSITE" id="PS00428">
    <property type="entry name" value="FTSW_RODA_SPOVE"/>
    <property type="match status" value="1"/>
</dbReference>
<feature type="transmembrane region" description="Helical" evidence="18">
    <location>
        <begin position="98"/>
        <end position="120"/>
    </location>
</feature>
<dbReference type="STRING" id="1683.Bang102_004755"/>
<evidence type="ECO:0000256" key="18">
    <source>
        <dbReference type="SAM" id="Phobius"/>
    </source>
</evidence>
<dbReference type="EC" id="2.4.99.28" evidence="15"/>
<evidence type="ECO:0000256" key="12">
    <source>
        <dbReference type="ARBA" id="ARBA00038053"/>
    </source>
</evidence>
<dbReference type="HOGENOM" id="CLU_029243_0_2_11"/>
<evidence type="ECO:0000256" key="16">
    <source>
        <dbReference type="ARBA" id="ARBA00049902"/>
    </source>
</evidence>
<dbReference type="GO" id="GO:0032153">
    <property type="term" value="C:cell division site"/>
    <property type="evidence" value="ECO:0007669"/>
    <property type="project" value="TreeGrafter"/>
</dbReference>
<feature type="transmembrane region" description="Helical" evidence="18">
    <location>
        <begin position="365"/>
        <end position="384"/>
    </location>
</feature>
<evidence type="ECO:0000256" key="8">
    <source>
        <dbReference type="ARBA" id="ARBA00022989"/>
    </source>
</evidence>
<keyword evidence="9 18" id="KW-0472">Membrane</keyword>
<dbReference type="PANTHER" id="PTHR30474">
    <property type="entry name" value="CELL CYCLE PROTEIN"/>
    <property type="match status" value="1"/>
</dbReference>
<dbReference type="GO" id="GO:0009252">
    <property type="term" value="P:peptidoglycan biosynthetic process"/>
    <property type="evidence" value="ECO:0007669"/>
    <property type="project" value="UniProtKB-KW"/>
</dbReference>
<comment type="subcellular location">
    <subcellularLocation>
        <location evidence="1">Membrane</location>
        <topology evidence="1">Multi-pass membrane protein</topology>
    </subcellularLocation>
</comment>
<gene>
    <name evidence="19" type="primary">ftsW</name>
    <name evidence="19" type="ORF">BIFANG_02579</name>
</gene>
<keyword evidence="4" id="KW-0808">Transferase</keyword>
<dbReference type="RefSeq" id="WP_003825799.1">
    <property type="nucleotide sequence ID" value="NZ_AP012322.1"/>
</dbReference>
<keyword evidence="19" id="KW-0132">Cell division</keyword>
<keyword evidence="3" id="KW-0328">Glycosyltransferase</keyword>
<feature type="transmembrane region" description="Helical" evidence="18">
    <location>
        <begin position="332"/>
        <end position="359"/>
    </location>
</feature>
<evidence type="ECO:0000256" key="15">
    <source>
        <dbReference type="ARBA" id="ARBA00044770"/>
    </source>
</evidence>
<dbReference type="GO" id="GO:0051301">
    <property type="term" value="P:cell division"/>
    <property type="evidence" value="ECO:0007669"/>
    <property type="project" value="UniProtKB-KW"/>
</dbReference>
<comment type="function">
    <text evidence="17">Peptidoglycan polymerase that is essential for cell division.</text>
</comment>